<comment type="subcellular location">
    <subcellularLocation>
        <location evidence="1">Cell membrane</location>
        <topology evidence="1">Multi-pass membrane protein</topology>
    </subcellularLocation>
</comment>
<dbReference type="GO" id="GO:0005886">
    <property type="term" value="C:plasma membrane"/>
    <property type="evidence" value="ECO:0007669"/>
    <property type="project" value="UniProtKB-SubCell"/>
</dbReference>
<feature type="transmembrane region" description="Helical" evidence="6">
    <location>
        <begin position="106"/>
        <end position="126"/>
    </location>
</feature>
<dbReference type="InterPro" id="IPR051791">
    <property type="entry name" value="Pra-immunoreactive"/>
</dbReference>
<dbReference type="Proteomes" id="UP000238565">
    <property type="component" value="Unassembled WGS sequence"/>
</dbReference>
<evidence type="ECO:0000259" key="7">
    <source>
        <dbReference type="Pfam" id="PF06271"/>
    </source>
</evidence>
<dbReference type="Pfam" id="PF06271">
    <property type="entry name" value="RDD"/>
    <property type="match status" value="1"/>
</dbReference>
<feature type="transmembrane region" description="Helical" evidence="6">
    <location>
        <begin position="132"/>
        <end position="150"/>
    </location>
</feature>
<organism evidence="8 9">
    <name type="scientific">Cloacibacterium normanense</name>
    <dbReference type="NCBI Taxonomy" id="237258"/>
    <lineage>
        <taxon>Bacteria</taxon>
        <taxon>Pseudomonadati</taxon>
        <taxon>Bacteroidota</taxon>
        <taxon>Flavobacteriia</taxon>
        <taxon>Flavobacteriales</taxon>
        <taxon>Weeksellaceae</taxon>
    </lineage>
</organism>
<feature type="domain" description="RDD" evidence="7">
    <location>
        <begin position="8"/>
        <end position="164"/>
    </location>
</feature>
<proteinExistence type="predicted"/>
<reference evidence="8 9" key="1">
    <citation type="submission" date="2018-02" db="EMBL/GenBank/DDBJ databases">
        <title>Draft genome sequence of bacterial isolates from marine environment.</title>
        <authorList>
            <person name="Singh S.K."/>
            <person name="Hill R."/>
            <person name="Major S."/>
            <person name="Cai H."/>
            <person name="Li Y."/>
        </authorList>
    </citation>
    <scope>NUCLEOTIDE SEQUENCE [LARGE SCALE GENOMIC DNA]</scope>
    <source>
        <strain evidence="8 9">IMET F</strain>
    </source>
</reference>
<evidence type="ECO:0000256" key="3">
    <source>
        <dbReference type="ARBA" id="ARBA00022692"/>
    </source>
</evidence>
<gene>
    <name evidence="8" type="ORF">C3729_06610</name>
</gene>
<dbReference type="InterPro" id="IPR010432">
    <property type="entry name" value="RDD"/>
</dbReference>
<dbReference type="EMBL" id="PTPZ01000003">
    <property type="protein sequence ID" value="PPZ91731.1"/>
    <property type="molecule type" value="Genomic_DNA"/>
</dbReference>
<keyword evidence="4 6" id="KW-1133">Transmembrane helix</keyword>
<evidence type="ECO:0000256" key="2">
    <source>
        <dbReference type="ARBA" id="ARBA00022475"/>
    </source>
</evidence>
<dbReference type="RefSeq" id="WP_104793430.1">
    <property type="nucleotide sequence ID" value="NZ_JASMRQ010000001.1"/>
</dbReference>
<dbReference type="AlphaFoldDB" id="A0A2S7I583"/>
<evidence type="ECO:0000256" key="5">
    <source>
        <dbReference type="ARBA" id="ARBA00023136"/>
    </source>
</evidence>
<feature type="transmembrane region" description="Helical" evidence="6">
    <location>
        <begin position="67"/>
        <end position="85"/>
    </location>
</feature>
<keyword evidence="3 6" id="KW-0812">Transmembrane</keyword>
<evidence type="ECO:0000256" key="4">
    <source>
        <dbReference type="ARBA" id="ARBA00022989"/>
    </source>
</evidence>
<evidence type="ECO:0000313" key="8">
    <source>
        <dbReference type="EMBL" id="PPZ91731.1"/>
    </source>
</evidence>
<keyword evidence="5 6" id="KW-0472">Membrane</keyword>
<accession>A0A2S7I583</accession>
<name>A0A2S7I583_9FLAO</name>
<protein>
    <recommendedName>
        <fullName evidence="7">RDD domain-containing protein</fullName>
    </recommendedName>
</protein>
<dbReference type="PANTHER" id="PTHR36115">
    <property type="entry name" value="PROLINE-RICH ANTIGEN HOMOLOG-RELATED"/>
    <property type="match status" value="1"/>
</dbReference>
<comment type="caution">
    <text evidence="8">The sequence shown here is derived from an EMBL/GenBank/DDBJ whole genome shotgun (WGS) entry which is preliminary data.</text>
</comment>
<keyword evidence="2" id="KW-1003">Cell membrane</keyword>
<evidence type="ECO:0000256" key="1">
    <source>
        <dbReference type="ARBA" id="ARBA00004651"/>
    </source>
</evidence>
<feature type="transmembrane region" description="Helical" evidence="6">
    <location>
        <begin position="13"/>
        <end position="34"/>
    </location>
</feature>
<evidence type="ECO:0000313" key="9">
    <source>
        <dbReference type="Proteomes" id="UP000238565"/>
    </source>
</evidence>
<evidence type="ECO:0000256" key="6">
    <source>
        <dbReference type="SAM" id="Phobius"/>
    </source>
</evidence>
<sequence>MENLKYDTFYRRFFARIIDYFFVILVLKIFTIFIPETQYTIVGFDVAHGIKEIPNPMRDFWIHYSEAVKSLVLIIYFVLFHYFGGQTIGKMIVSVKVLSFNEENKISFYQALLRNLVDIIFLILILFVSNEYITGGLGVSWLVVNLIQIFSNKKYRTIEDLIANTVVVRIFSEKAIVEEANQSE</sequence>